<feature type="transmembrane region" description="Helical" evidence="7">
    <location>
        <begin position="342"/>
        <end position="363"/>
    </location>
</feature>
<feature type="transmembrane region" description="Helical" evidence="7">
    <location>
        <begin position="46"/>
        <end position="65"/>
    </location>
</feature>
<evidence type="ECO:0000256" key="7">
    <source>
        <dbReference type="SAM" id="Phobius"/>
    </source>
</evidence>
<gene>
    <name evidence="8" type="ORF">ACFPP7_22840</name>
</gene>
<keyword evidence="4 7" id="KW-0812">Transmembrane</keyword>
<organism evidence="8 9">
    <name type="scientific">Polaromonas jejuensis</name>
    <dbReference type="NCBI Taxonomy" id="457502"/>
    <lineage>
        <taxon>Bacteria</taxon>
        <taxon>Pseudomonadati</taxon>
        <taxon>Pseudomonadota</taxon>
        <taxon>Betaproteobacteria</taxon>
        <taxon>Burkholderiales</taxon>
        <taxon>Comamonadaceae</taxon>
        <taxon>Polaromonas</taxon>
    </lineage>
</organism>
<dbReference type="RefSeq" id="WP_068834817.1">
    <property type="nucleotide sequence ID" value="NZ_JBHSMX010000066.1"/>
</dbReference>
<feature type="transmembrane region" description="Helical" evidence="7">
    <location>
        <begin position="236"/>
        <end position="258"/>
    </location>
</feature>
<dbReference type="Proteomes" id="UP001596084">
    <property type="component" value="Unassembled WGS sequence"/>
</dbReference>
<sequence>MSSLSTTPRAAPVVTAPAGHNALWLSFLPLGLVAALMLWLARWPLLAGTGLSPLTLAIGAGMLAGNLLPKRWLLPLSPGAGLARQYLLRLGVALYGLRLTFAAVVALGAAGVVVPLLMLAATLLAGIWLGTRLLGLGWREALVISAGSAVCGAAAAIAVASVLRSDERQTAVAVATVVLFGTLGMFLYPSLYELAVQQWQWPVSARLFGIFTGATLHEVAQVIAAGQMINPAVADAAVVAKMVRVLALAPLLLLIALWPQGSRQPARPAKGPAGRAHAVLKSVPWFALGFIAVMALHSAGWVPADWKPALITFDDWLLASAMLAIGLHTRVGDLLRAGRRPMVLAGMLFVFLVSAGALLCWVVD</sequence>
<dbReference type="InterPro" id="IPR018383">
    <property type="entry name" value="UPF0324_pro"/>
</dbReference>
<evidence type="ECO:0000313" key="9">
    <source>
        <dbReference type="Proteomes" id="UP001596084"/>
    </source>
</evidence>
<proteinExistence type="inferred from homology"/>
<evidence type="ECO:0000256" key="5">
    <source>
        <dbReference type="ARBA" id="ARBA00022989"/>
    </source>
</evidence>
<protein>
    <submittedName>
        <fullName evidence="8">YeiH family protein</fullName>
    </submittedName>
</protein>
<evidence type="ECO:0000256" key="3">
    <source>
        <dbReference type="ARBA" id="ARBA00022475"/>
    </source>
</evidence>
<accession>A0ABW0QHU6</accession>
<evidence type="ECO:0000256" key="1">
    <source>
        <dbReference type="ARBA" id="ARBA00004651"/>
    </source>
</evidence>
<comment type="caution">
    <text evidence="8">The sequence shown here is derived from an EMBL/GenBank/DDBJ whole genome shotgun (WGS) entry which is preliminary data.</text>
</comment>
<name>A0ABW0QHU6_9BURK</name>
<evidence type="ECO:0000313" key="8">
    <source>
        <dbReference type="EMBL" id="MFC5523732.1"/>
    </source>
</evidence>
<keyword evidence="3" id="KW-1003">Cell membrane</keyword>
<dbReference type="InterPro" id="IPR004630">
    <property type="entry name" value="UPF0324_YeiH-like"/>
</dbReference>
<dbReference type="PANTHER" id="PTHR30106">
    <property type="entry name" value="INNER MEMBRANE PROTEIN YEIH-RELATED"/>
    <property type="match status" value="1"/>
</dbReference>
<feature type="transmembrane region" description="Helical" evidence="7">
    <location>
        <begin position="21"/>
        <end position="40"/>
    </location>
</feature>
<feature type="transmembrane region" description="Helical" evidence="7">
    <location>
        <begin position="86"/>
        <end position="106"/>
    </location>
</feature>
<evidence type="ECO:0000256" key="6">
    <source>
        <dbReference type="ARBA" id="ARBA00023136"/>
    </source>
</evidence>
<keyword evidence="9" id="KW-1185">Reference proteome</keyword>
<reference evidence="9" key="1">
    <citation type="journal article" date="2019" name="Int. J. Syst. Evol. Microbiol.">
        <title>The Global Catalogue of Microorganisms (GCM) 10K type strain sequencing project: providing services to taxonomists for standard genome sequencing and annotation.</title>
        <authorList>
            <consortium name="The Broad Institute Genomics Platform"/>
            <consortium name="The Broad Institute Genome Sequencing Center for Infectious Disease"/>
            <person name="Wu L."/>
            <person name="Ma J."/>
        </authorList>
    </citation>
    <scope>NUCLEOTIDE SEQUENCE [LARGE SCALE GENOMIC DNA]</scope>
    <source>
        <strain evidence="9">CGMCC 4.7277</strain>
    </source>
</reference>
<dbReference type="Pfam" id="PF03601">
    <property type="entry name" value="Cons_hypoth698"/>
    <property type="match status" value="1"/>
</dbReference>
<comment type="similarity">
    <text evidence="2">Belongs to the UPF0324 family.</text>
</comment>
<comment type="subcellular location">
    <subcellularLocation>
        <location evidence="1">Cell membrane</location>
        <topology evidence="1">Multi-pass membrane protein</topology>
    </subcellularLocation>
</comment>
<evidence type="ECO:0000256" key="4">
    <source>
        <dbReference type="ARBA" id="ARBA00022692"/>
    </source>
</evidence>
<feature type="transmembrane region" description="Helical" evidence="7">
    <location>
        <begin position="112"/>
        <end position="129"/>
    </location>
</feature>
<feature type="transmembrane region" description="Helical" evidence="7">
    <location>
        <begin position="169"/>
        <end position="191"/>
    </location>
</feature>
<keyword evidence="5 7" id="KW-1133">Transmembrane helix</keyword>
<evidence type="ECO:0000256" key="2">
    <source>
        <dbReference type="ARBA" id="ARBA00007977"/>
    </source>
</evidence>
<dbReference type="NCBIfam" id="TIGR00698">
    <property type="entry name" value="YeiH family putative sulfate export transporter"/>
    <property type="match status" value="1"/>
</dbReference>
<dbReference type="PANTHER" id="PTHR30106:SF2">
    <property type="entry name" value="UPF0324 INNER MEMBRANE PROTEIN YEIH"/>
    <property type="match status" value="1"/>
</dbReference>
<keyword evidence="6 7" id="KW-0472">Membrane</keyword>
<feature type="transmembrane region" description="Helical" evidence="7">
    <location>
        <begin position="278"/>
        <end position="296"/>
    </location>
</feature>
<dbReference type="EMBL" id="JBHSMX010000066">
    <property type="protein sequence ID" value="MFC5523732.1"/>
    <property type="molecule type" value="Genomic_DNA"/>
</dbReference>
<feature type="transmembrane region" description="Helical" evidence="7">
    <location>
        <begin position="141"/>
        <end position="163"/>
    </location>
</feature>